<evidence type="ECO:0000256" key="1">
    <source>
        <dbReference type="SAM" id="MobiDB-lite"/>
    </source>
</evidence>
<dbReference type="InterPro" id="IPR011050">
    <property type="entry name" value="Pectin_lyase_fold/virulence"/>
</dbReference>
<feature type="region of interest" description="Disordered" evidence="1">
    <location>
        <begin position="228"/>
        <end position="292"/>
    </location>
</feature>
<evidence type="ECO:0000313" key="2">
    <source>
        <dbReference type="EMBL" id="MBE9254058.1"/>
    </source>
</evidence>
<dbReference type="SUPFAM" id="SSF51126">
    <property type="entry name" value="Pectin lyase-like"/>
    <property type="match status" value="1"/>
</dbReference>
<evidence type="ECO:0000313" key="3">
    <source>
        <dbReference type="Proteomes" id="UP000658720"/>
    </source>
</evidence>
<proteinExistence type="predicted"/>
<dbReference type="Proteomes" id="UP000658720">
    <property type="component" value="Unassembled WGS sequence"/>
</dbReference>
<reference evidence="2 3" key="1">
    <citation type="submission" date="2020-10" db="EMBL/GenBank/DDBJ databases">
        <authorList>
            <person name="Castelo-Branco R."/>
            <person name="Eusebio N."/>
            <person name="Adriana R."/>
            <person name="Vieira A."/>
            <person name="Brugerolle De Fraissinette N."/>
            <person name="Rezende De Castro R."/>
            <person name="Schneider M.P."/>
            <person name="Vasconcelos V."/>
            <person name="Leao P.N."/>
        </authorList>
    </citation>
    <scope>NUCLEOTIDE SEQUENCE [LARGE SCALE GENOMIC DNA]</scope>
    <source>
        <strain evidence="2 3">LEGE 00031</strain>
    </source>
</reference>
<name>A0ABR9VT53_9SYNC</name>
<protein>
    <recommendedName>
        <fullName evidence="4">Collagen triple helix repeat protein</fullName>
    </recommendedName>
</protein>
<accession>A0ABR9VT53</accession>
<organism evidence="2 3">
    <name type="scientific">Synechocystis salina LEGE 00031</name>
    <dbReference type="NCBI Taxonomy" id="1828736"/>
    <lineage>
        <taxon>Bacteria</taxon>
        <taxon>Bacillati</taxon>
        <taxon>Cyanobacteriota</taxon>
        <taxon>Cyanophyceae</taxon>
        <taxon>Synechococcales</taxon>
        <taxon>Merismopediaceae</taxon>
        <taxon>Synechocystis</taxon>
    </lineage>
</organism>
<feature type="compositionally biased region" description="Pro residues" evidence="1">
    <location>
        <begin position="267"/>
        <end position="281"/>
    </location>
</feature>
<keyword evidence="3" id="KW-1185">Reference proteome</keyword>
<evidence type="ECO:0008006" key="4">
    <source>
        <dbReference type="Google" id="ProtNLM"/>
    </source>
</evidence>
<gene>
    <name evidence="2" type="ORF">IQ217_09430</name>
</gene>
<dbReference type="PANTHER" id="PTHR24637">
    <property type="entry name" value="COLLAGEN"/>
    <property type="match status" value="1"/>
</dbReference>
<dbReference type="EMBL" id="JADEVV010000022">
    <property type="protein sequence ID" value="MBE9254058.1"/>
    <property type="molecule type" value="Genomic_DNA"/>
</dbReference>
<dbReference type="RefSeq" id="WP_194019745.1">
    <property type="nucleotide sequence ID" value="NZ_JADEVV010000022.1"/>
</dbReference>
<feature type="compositionally biased region" description="Pro residues" evidence="1">
    <location>
        <begin position="245"/>
        <end position="259"/>
    </location>
</feature>
<comment type="caution">
    <text evidence="2">The sequence shown here is derived from an EMBL/GenBank/DDBJ whole genome shotgun (WGS) entry which is preliminary data.</text>
</comment>
<dbReference type="PANTHER" id="PTHR24637:SF421">
    <property type="entry name" value="CUTICLE COLLAGEN DPY-2"/>
    <property type="match status" value="1"/>
</dbReference>
<sequence>MVAIPTAQALADANIDSLERLIVALGLHFSQLLGNLPSTSAVSEAIAVTLQQRRLFNQETQEQEEKSTINFSCRFNLEGDYGDDGGELLSNVLPFLTATAPTFPTTPPSLETEPALSSLDIPEAFTTAEQLLVWALLTLSASLHPNGRDYIQIDPRYGDGQLRINCQLPGDRQALGLSGFQLVAGVQRVAGQYVALNSGAVAAIAQDAFFIAQAEGYLGTRAEWLESLKGEPGPAGPPGADSTVPGPPGPQGEPGPAGPPGADSTVPGPPGPQGEPGPAGPPGADSTVPGPAGSVSAAGALILDLVSEPATPDPDKLIIWASALDGLIYKKDENGIVEAIGTGSPGSGPGGGRELLTADRAYYVRTTDGNDSNDGLSNTAGGAFKTIDKALETTVKVDGNGYIITIKITGTFTTQLTINKTFVGLSSLIIEGDINTPTNATINVSSGDCINVSCSTPISIKGLRLLNSSSSGNGISLLRGSIEIGNIIFGAMGTSARHIMITNGTVNVINNYTISGGAFEHILSQGGVSVYQALSKVITITNTPFFSGQFISANTTGSVIAYLVNFSGSATGKRYDVATNGVINTYGGGVSYFPGNTSGTEATGGRYA</sequence>